<sequence>MIKGEYKKILLEIFDVLGYFEHEKEMALGGFKKKFSNEMLKELHGILSEDQKQWLTQMIAIKEYDKNDPNFIGIQKTIDLTYTPEKLYELSRPVFKKIVGSYISFVSPKIDQEKAKKLEQILKDF</sequence>
<organism evidence="1 2">
    <name type="scientific">Candidatus Yanofskybacteria bacterium RIFCSPHIGHO2_02_FULL_39_10</name>
    <dbReference type="NCBI Taxonomy" id="1802674"/>
    <lineage>
        <taxon>Bacteria</taxon>
        <taxon>Candidatus Yanofskyibacteriota</taxon>
    </lineage>
</organism>
<protein>
    <submittedName>
        <fullName evidence="1">Uncharacterized protein</fullName>
    </submittedName>
</protein>
<name>A0A1F8F639_9BACT</name>
<reference evidence="1 2" key="1">
    <citation type="journal article" date="2016" name="Nat. Commun.">
        <title>Thousands of microbial genomes shed light on interconnected biogeochemical processes in an aquifer system.</title>
        <authorList>
            <person name="Anantharaman K."/>
            <person name="Brown C.T."/>
            <person name="Hug L.A."/>
            <person name="Sharon I."/>
            <person name="Castelle C.J."/>
            <person name="Probst A.J."/>
            <person name="Thomas B.C."/>
            <person name="Singh A."/>
            <person name="Wilkins M.J."/>
            <person name="Karaoz U."/>
            <person name="Brodie E.L."/>
            <person name="Williams K.H."/>
            <person name="Hubbard S.S."/>
            <person name="Banfield J.F."/>
        </authorList>
    </citation>
    <scope>NUCLEOTIDE SEQUENCE [LARGE SCALE GENOMIC DNA]</scope>
</reference>
<dbReference type="EMBL" id="MGJO01000057">
    <property type="protein sequence ID" value="OGN08078.1"/>
    <property type="molecule type" value="Genomic_DNA"/>
</dbReference>
<evidence type="ECO:0000313" key="1">
    <source>
        <dbReference type="EMBL" id="OGN08078.1"/>
    </source>
</evidence>
<proteinExistence type="predicted"/>
<comment type="caution">
    <text evidence="1">The sequence shown here is derived from an EMBL/GenBank/DDBJ whole genome shotgun (WGS) entry which is preliminary data.</text>
</comment>
<accession>A0A1F8F639</accession>
<gene>
    <name evidence="1" type="ORF">A3C61_01115</name>
</gene>
<dbReference type="Proteomes" id="UP000178908">
    <property type="component" value="Unassembled WGS sequence"/>
</dbReference>
<evidence type="ECO:0000313" key="2">
    <source>
        <dbReference type="Proteomes" id="UP000178908"/>
    </source>
</evidence>
<dbReference type="AlphaFoldDB" id="A0A1F8F639"/>